<keyword evidence="1" id="KW-0732">Signal</keyword>
<protein>
    <recommendedName>
        <fullName evidence="4">DUF2846 domain-containing protein</fullName>
    </recommendedName>
</protein>
<evidence type="ECO:0000313" key="2">
    <source>
        <dbReference type="EMBL" id="TGL56949.1"/>
    </source>
</evidence>
<dbReference type="Proteomes" id="UP000297693">
    <property type="component" value="Unassembled WGS sequence"/>
</dbReference>
<evidence type="ECO:0000256" key="1">
    <source>
        <dbReference type="SAM" id="SignalP"/>
    </source>
</evidence>
<organism evidence="2 3">
    <name type="scientific">Leptospira ognonensis</name>
    <dbReference type="NCBI Taxonomy" id="2484945"/>
    <lineage>
        <taxon>Bacteria</taxon>
        <taxon>Pseudomonadati</taxon>
        <taxon>Spirochaetota</taxon>
        <taxon>Spirochaetia</taxon>
        <taxon>Leptospirales</taxon>
        <taxon>Leptospiraceae</taxon>
        <taxon>Leptospira</taxon>
    </lineage>
</organism>
<evidence type="ECO:0008006" key="4">
    <source>
        <dbReference type="Google" id="ProtNLM"/>
    </source>
</evidence>
<name>A0A4R9JYZ9_9LEPT</name>
<dbReference type="RefSeq" id="WP_135624836.1">
    <property type="nucleotide sequence ID" value="NZ_RQGD01000044.1"/>
</dbReference>
<reference evidence="2" key="1">
    <citation type="journal article" date="2019" name="PLoS Negl. Trop. Dis.">
        <title>Revisiting the worldwide diversity of Leptospira species in the environment.</title>
        <authorList>
            <person name="Vincent A.T."/>
            <person name="Schiettekatte O."/>
            <person name="Bourhy P."/>
            <person name="Veyrier F.J."/>
            <person name="Picardeau M."/>
        </authorList>
    </citation>
    <scope>NUCLEOTIDE SEQUENCE [LARGE SCALE GENOMIC DNA]</scope>
    <source>
        <strain evidence="2">201702476</strain>
    </source>
</reference>
<dbReference type="AlphaFoldDB" id="A0A4R9JYZ9"/>
<sequence length="158" mass="17891">MKKILFIGLIMALLNCASALSIRTQFSNGEDDKTKITRIVVPVGLAVLSVNSVKPSMSQIFDNRYSQSTMTKSFNLLPGKHILEVGFANRDIESKNTQMLNIEVKASELYYICYEKNLTTWKPAAMRLTNEQYEEAEIMGGYNYALKKSEDSKKCFPK</sequence>
<feature type="chain" id="PRO_5020378470" description="DUF2846 domain-containing protein" evidence="1">
    <location>
        <begin position="20"/>
        <end position="158"/>
    </location>
</feature>
<keyword evidence="3" id="KW-1185">Reference proteome</keyword>
<proteinExistence type="predicted"/>
<evidence type="ECO:0000313" key="3">
    <source>
        <dbReference type="Proteomes" id="UP000297693"/>
    </source>
</evidence>
<dbReference type="EMBL" id="RQGD01000044">
    <property type="protein sequence ID" value="TGL56949.1"/>
    <property type="molecule type" value="Genomic_DNA"/>
</dbReference>
<feature type="signal peptide" evidence="1">
    <location>
        <begin position="1"/>
        <end position="19"/>
    </location>
</feature>
<gene>
    <name evidence="2" type="ORF">EHQ58_15555</name>
</gene>
<comment type="caution">
    <text evidence="2">The sequence shown here is derived from an EMBL/GenBank/DDBJ whole genome shotgun (WGS) entry which is preliminary data.</text>
</comment>
<accession>A0A4R9JYZ9</accession>